<dbReference type="AlphaFoldDB" id="A0A7J8MTR9"/>
<sequence length="100" mass="11038">MRSLAISRASHPHIHLKDPADYLGVILQLELSPLKATDVEIEMTRAEPLAGEWTYLNTDGTIRVDSRATATGGVLREKNGEWILGYSKYLGNCSILDAKL</sequence>
<gene>
    <name evidence="1" type="ORF">Golob_005630</name>
</gene>
<evidence type="ECO:0000313" key="1">
    <source>
        <dbReference type="EMBL" id="MBA0568117.1"/>
    </source>
</evidence>
<keyword evidence="2" id="KW-1185">Reference proteome</keyword>
<comment type="caution">
    <text evidence="1">The sequence shown here is derived from an EMBL/GenBank/DDBJ whole genome shotgun (WGS) entry which is preliminary data.</text>
</comment>
<protein>
    <recommendedName>
        <fullName evidence="3">RNase H type-1 domain-containing protein</fullName>
    </recommendedName>
</protein>
<accession>A0A7J8MTR9</accession>
<dbReference type="Proteomes" id="UP000593572">
    <property type="component" value="Unassembled WGS sequence"/>
</dbReference>
<name>A0A7J8MTR9_9ROSI</name>
<dbReference type="EMBL" id="JABEZX010000010">
    <property type="protein sequence ID" value="MBA0568117.1"/>
    <property type="molecule type" value="Genomic_DNA"/>
</dbReference>
<evidence type="ECO:0000313" key="2">
    <source>
        <dbReference type="Proteomes" id="UP000593572"/>
    </source>
</evidence>
<evidence type="ECO:0008006" key="3">
    <source>
        <dbReference type="Google" id="ProtNLM"/>
    </source>
</evidence>
<reference evidence="1 2" key="1">
    <citation type="journal article" date="2019" name="Genome Biol. Evol.">
        <title>Insights into the evolution of the New World diploid cottons (Gossypium, subgenus Houzingenia) based on genome sequencing.</title>
        <authorList>
            <person name="Grover C.E."/>
            <person name="Arick M.A. 2nd"/>
            <person name="Thrash A."/>
            <person name="Conover J.L."/>
            <person name="Sanders W.S."/>
            <person name="Peterson D.G."/>
            <person name="Frelichowski J.E."/>
            <person name="Scheffler J.A."/>
            <person name="Scheffler B.E."/>
            <person name="Wendel J.F."/>
        </authorList>
    </citation>
    <scope>NUCLEOTIDE SEQUENCE [LARGE SCALE GENOMIC DNA]</scope>
    <source>
        <strain evidence="1">157</strain>
        <tissue evidence="1">Leaf</tissue>
    </source>
</reference>
<organism evidence="1 2">
    <name type="scientific">Gossypium lobatum</name>
    <dbReference type="NCBI Taxonomy" id="34289"/>
    <lineage>
        <taxon>Eukaryota</taxon>
        <taxon>Viridiplantae</taxon>
        <taxon>Streptophyta</taxon>
        <taxon>Embryophyta</taxon>
        <taxon>Tracheophyta</taxon>
        <taxon>Spermatophyta</taxon>
        <taxon>Magnoliopsida</taxon>
        <taxon>eudicotyledons</taxon>
        <taxon>Gunneridae</taxon>
        <taxon>Pentapetalae</taxon>
        <taxon>rosids</taxon>
        <taxon>malvids</taxon>
        <taxon>Malvales</taxon>
        <taxon>Malvaceae</taxon>
        <taxon>Malvoideae</taxon>
        <taxon>Gossypium</taxon>
    </lineage>
</organism>
<proteinExistence type="predicted"/>